<keyword evidence="2" id="KW-0812">Transmembrane</keyword>
<sequence>MAGRSSLLMNVAVALVILLVLVLEPNVASGNRLLPAKLVIRYHEDHSFGVEIPGLIKSEQATAFASPRRQTLEHNSPAESRPKFLEKTISPDDLEITAPAASPDHAGVVQNATVDAVVSHSPGEKIAIVVVIVFFVASIGALVLYVCKTKKYIEHRRAASLARSIEQGFGPRSIAQASTSSSLSPSSPGSYSPPHPQLSNS</sequence>
<evidence type="ECO:0000256" key="2">
    <source>
        <dbReference type="SAM" id="Phobius"/>
    </source>
</evidence>
<feature type="transmembrane region" description="Helical" evidence="2">
    <location>
        <begin position="126"/>
        <end position="147"/>
    </location>
</feature>
<accession>D8SSH9</accession>
<dbReference type="AlphaFoldDB" id="D8SSH9"/>
<keyword evidence="3" id="KW-0732">Signal</keyword>
<evidence type="ECO:0000256" key="1">
    <source>
        <dbReference type="SAM" id="MobiDB-lite"/>
    </source>
</evidence>
<feature type="compositionally biased region" description="Pro residues" evidence="1">
    <location>
        <begin position="191"/>
        <end position="201"/>
    </location>
</feature>
<gene>
    <name evidence="4" type="ORF">SELMODRAFT_425253</name>
</gene>
<feature type="signal peptide" evidence="3">
    <location>
        <begin position="1"/>
        <end position="30"/>
    </location>
</feature>
<dbReference type="HOGENOM" id="CLU_1362447_0_0_1"/>
<dbReference type="EMBL" id="GL377638">
    <property type="protein sequence ID" value="EFJ12573.1"/>
    <property type="molecule type" value="Genomic_DNA"/>
</dbReference>
<evidence type="ECO:0008006" key="6">
    <source>
        <dbReference type="Google" id="ProtNLM"/>
    </source>
</evidence>
<organism evidence="5">
    <name type="scientific">Selaginella moellendorffii</name>
    <name type="common">Spikemoss</name>
    <dbReference type="NCBI Taxonomy" id="88036"/>
    <lineage>
        <taxon>Eukaryota</taxon>
        <taxon>Viridiplantae</taxon>
        <taxon>Streptophyta</taxon>
        <taxon>Embryophyta</taxon>
        <taxon>Tracheophyta</taxon>
        <taxon>Lycopodiopsida</taxon>
        <taxon>Selaginellales</taxon>
        <taxon>Selaginellaceae</taxon>
        <taxon>Selaginella</taxon>
    </lineage>
</organism>
<feature type="compositionally biased region" description="Low complexity" evidence="1">
    <location>
        <begin position="178"/>
        <end position="190"/>
    </location>
</feature>
<feature type="chain" id="PRO_5003122995" description="Transmembrane protein" evidence="3">
    <location>
        <begin position="31"/>
        <end position="201"/>
    </location>
</feature>
<protein>
    <recommendedName>
        <fullName evidence="6">Transmembrane protein</fullName>
    </recommendedName>
</protein>
<evidence type="ECO:0000313" key="5">
    <source>
        <dbReference type="Proteomes" id="UP000001514"/>
    </source>
</evidence>
<name>D8SSH9_SELML</name>
<dbReference type="Proteomes" id="UP000001514">
    <property type="component" value="Unassembled WGS sequence"/>
</dbReference>
<proteinExistence type="predicted"/>
<reference evidence="4 5" key="1">
    <citation type="journal article" date="2011" name="Science">
        <title>The Selaginella genome identifies genetic changes associated with the evolution of vascular plants.</title>
        <authorList>
            <person name="Banks J.A."/>
            <person name="Nishiyama T."/>
            <person name="Hasebe M."/>
            <person name="Bowman J.L."/>
            <person name="Gribskov M."/>
            <person name="dePamphilis C."/>
            <person name="Albert V.A."/>
            <person name="Aono N."/>
            <person name="Aoyama T."/>
            <person name="Ambrose B.A."/>
            <person name="Ashton N.W."/>
            <person name="Axtell M.J."/>
            <person name="Barker E."/>
            <person name="Barker M.S."/>
            <person name="Bennetzen J.L."/>
            <person name="Bonawitz N.D."/>
            <person name="Chapple C."/>
            <person name="Cheng C."/>
            <person name="Correa L.G."/>
            <person name="Dacre M."/>
            <person name="DeBarry J."/>
            <person name="Dreyer I."/>
            <person name="Elias M."/>
            <person name="Engstrom E.M."/>
            <person name="Estelle M."/>
            <person name="Feng L."/>
            <person name="Finet C."/>
            <person name="Floyd S.K."/>
            <person name="Frommer W.B."/>
            <person name="Fujita T."/>
            <person name="Gramzow L."/>
            <person name="Gutensohn M."/>
            <person name="Harholt J."/>
            <person name="Hattori M."/>
            <person name="Heyl A."/>
            <person name="Hirai T."/>
            <person name="Hiwatashi Y."/>
            <person name="Ishikawa M."/>
            <person name="Iwata M."/>
            <person name="Karol K.G."/>
            <person name="Koehler B."/>
            <person name="Kolukisaoglu U."/>
            <person name="Kubo M."/>
            <person name="Kurata T."/>
            <person name="Lalonde S."/>
            <person name="Li K."/>
            <person name="Li Y."/>
            <person name="Litt A."/>
            <person name="Lyons E."/>
            <person name="Manning G."/>
            <person name="Maruyama T."/>
            <person name="Michael T.P."/>
            <person name="Mikami K."/>
            <person name="Miyazaki S."/>
            <person name="Morinaga S."/>
            <person name="Murata T."/>
            <person name="Mueller-Roeber B."/>
            <person name="Nelson D.R."/>
            <person name="Obara M."/>
            <person name="Oguri Y."/>
            <person name="Olmstead R.G."/>
            <person name="Onodera N."/>
            <person name="Petersen B.L."/>
            <person name="Pils B."/>
            <person name="Prigge M."/>
            <person name="Rensing S.A."/>
            <person name="Riano-Pachon D.M."/>
            <person name="Roberts A.W."/>
            <person name="Sato Y."/>
            <person name="Scheller H.V."/>
            <person name="Schulz B."/>
            <person name="Schulz C."/>
            <person name="Shakirov E.V."/>
            <person name="Shibagaki N."/>
            <person name="Shinohara N."/>
            <person name="Shippen D.E."/>
            <person name="Soerensen I."/>
            <person name="Sotooka R."/>
            <person name="Sugimoto N."/>
            <person name="Sugita M."/>
            <person name="Sumikawa N."/>
            <person name="Tanurdzic M."/>
            <person name="Theissen G."/>
            <person name="Ulvskov P."/>
            <person name="Wakazuki S."/>
            <person name="Weng J.K."/>
            <person name="Willats W.W."/>
            <person name="Wipf D."/>
            <person name="Wolf P.G."/>
            <person name="Yang L."/>
            <person name="Zimmer A.D."/>
            <person name="Zhu Q."/>
            <person name="Mitros T."/>
            <person name="Hellsten U."/>
            <person name="Loque D."/>
            <person name="Otillar R."/>
            <person name="Salamov A."/>
            <person name="Schmutz J."/>
            <person name="Shapiro H."/>
            <person name="Lindquist E."/>
            <person name="Lucas S."/>
            <person name="Rokhsar D."/>
            <person name="Grigoriev I.V."/>
        </authorList>
    </citation>
    <scope>NUCLEOTIDE SEQUENCE [LARGE SCALE GENOMIC DNA]</scope>
</reference>
<keyword evidence="2" id="KW-1133">Transmembrane helix</keyword>
<keyword evidence="2" id="KW-0472">Membrane</keyword>
<keyword evidence="5" id="KW-1185">Reference proteome</keyword>
<dbReference type="Gramene" id="EFJ12573">
    <property type="protein sequence ID" value="EFJ12573"/>
    <property type="gene ID" value="SELMODRAFT_425253"/>
</dbReference>
<dbReference type="InParanoid" id="D8SSH9"/>
<feature type="region of interest" description="Disordered" evidence="1">
    <location>
        <begin position="172"/>
        <end position="201"/>
    </location>
</feature>
<evidence type="ECO:0000256" key="3">
    <source>
        <dbReference type="SAM" id="SignalP"/>
    </source>
</evidence>
<evidence type="ECO:0000313" key="4">
    <source>
        <dbReference type="EMBL" id="EFJ12573.1"/>
    </source>
</evidence>
<dbReference type="KEGG" id="smo:SELMODRAFT_425253"/>